<evidence type="ECO:0000313" key="2">
    <source>
        <dbReference type="Proteomes" id="UP001430396"/>
    </source>
</evidence>
<dbReference type="Proteomes" id="UP001430396">
    <property type="component" value="Unassembled WGS sequence"/>
</dbReference>
<name>A0ABS8NWX0_9XANT</name>
<protein>
    <submittedName>
        <fullName evidence="1">Uncharacterized protein</fullName>
    </submittedName>
</protein>
<gene>
    <name evidence="1" type="ORF">JWH11_13505</name>
</gene>
<reference evidence="1" key="1">
    <citation type="submission" date="2021-02" db="EMBL/GenBank/DDBJ databases">
        <title>Copper resistance gene diversity in local Xanthomonas species at agrochemical polluted sites in Trinidad, Trinidad and Tobago.</title>
        <authorList>
            <person name="Ramnarine S.D.B.J."/>
            <person name="Ramsubhag A."/>
            <person name="Jayaraman J."/>
        </authorList>
    </citation>
    <scope>NUCLEOTIDE SEQUENCE</scope>
    <source>
        <strain evidence="1">CaNP6A</strain>
    </source>
</reference>
<keyword evidence="2" id="KW-1185">Reference proteome</keyword>
<organism evidence="1 2">
    <name type="scientific">Xanthomonas melonis</name>
    <dbReference type="NCBI Taxonomy" id="56456"/>
    <lineage>
        <taxon>Bacteria</taxon>
        <taxon>Pseudomonadati</taxon>
        <taxon>Pseudomonadota</taxon>
        <taxon>Gammaproteobacteria</taxon>
        <taxon>Lysobacterales</taxon>
        <taxon>Lysobacteraceae</taxon>
        <taxon>Xanthomonas</taxon>
    </lineage>
</organism>
<evidence type="ECO:0000313" key="1">
    <source>
        <dbReference type="EMBL" id="MCD0267438.1"/>
    </source>
</evidence>
<comment type="caution">
    <text evidence="1">The sequence shown here is derived from an EMBL/GenBank/DDBJ whole genome shotgun (WGS) entry which is preliminary data.</text>
</comment>
<sequence length="137" mass="14940">MVGTVLRFSEGSEPDSTVDGASVDVWNKLVGPMSILLTLFRSNVCWAKPNHAFFYCQHSFAFFFQTAIATSCIGGPSARTAPPNALDQPAHARARACGKPLLFRCFFIASRIRTAATATRSPQRHEGIEIVHRLSAS</sequence>
<accession>A0ABS8NWX0</accession>
<proteinExistence type="predicted"/>
<dbReference type="RefSeq" id="WP_230429348.1">
    <property type="nucleotide sequence ID" value="NZ_JAFFQH010000183.1"/>
</dbReference>
<dbReference type="EMBL" id="JAFFQI010000195">
    <property type="protein sequence ID" value="MCD0267438.1"/>
    <property type="molecule type" value="Genomic_DNA"/>
</dbReference>